<evidence type="ECO:0000256" key="2">
    <source>
        <dbReference type="SAM" id="Phobius"/>
    </source>
</evidence>
<organism evidence="3 4">
    <name type="scientific">Acidipropionibacterium acidipropionici</name>
    <dbReference type="NCBI Taxonomy" id="1748"/>
    <lineage>
        <taxon>Bacteria</taxon>
        <taxon>Bacillati</taxon>
        <taxon>Actinomycetota</taxon>
        <taxon>Actinomycetes</taxon>
        <taxon>Propionibacteriales</taxon>
        <taxon>Propionibacteriaceae</taxon>
        <taxon>Acidipropionibacterium</taxon>
    </lineage>
</organism>
<feature type="compositionally biased region" description="Low complexity" evidence="1">
    <location>
        <begin position="1"/>
        <end position="19"/>
    </location>
</feature>
<keyword evidence="2" id="KW-1133">Transmembrane helix</keyword>
<keyword evidence="4" id="KW-1185">Reference proteome</keyword>
<proteinExistence type="predicted"/>
<feature type="compositionally biased region" description="Low complexity" evidence="1">
    <location>
        <begin position="242"/>
        <end position="315"/>
    </location>
</feature>
<name>A0ABN4TZG0_9ACTN</name>
<feature type="region of interest" description="Disordered" evidence="1">
    <location>
        <begin position="1"/>
        <end position="27"/>
    </location>
</feature>
<protein>
    <submittedName>
        <fullName evidence="3">Uncharacterized protein</fullName>
    </submittedName>
</protein>
<feature type="region of interest" description="Disordered" evidence="1">
    <location>
        <begin position="226"/>
        <end position="315"/>
    </location>
</feature>
<evidence type="ECO:0000313" key="3">
    <source>
        <dbReference type="EMBL" id="AOZ46204.1"/>
    </source>
</evidence>
<sequence length="315" mass="31613">MSTTSGPGYPPGSDSGGTPAPSPLLVSDPPRVGDFWLDARLLATPAGVAFIGHDDSDTPVLLILLSEGAAADAAARSRLSGEVNHLHAETVVARGGQGQDEGRLGHLFRDEEDDPTVAGQAPLAPWVALINDGTPGASAEALRILRAVDLTMTGQLGDPSGPDYRLHWIDRDRPGTSRTWPLPWPGRQDRAGWSTVGISWLIIVTIAALGLLIAVLLFQNIPPSPPPPPVPTSASGSGGSGSPSSGSPSSGSPSSGSPSSGSPSSGSPSPSGSSGSPSSGSPNQNTPSTPPTMNSPGGSGSSGSASPTPTRNKKL</sequence>
<gene>
    <name evidence="3" type="ORF">A8L58_05105</name>
</gene>
<dbReference type="RefSeq" id="WP_015070207.1">
    <property type="nucleotide sequence ID" value="NZ_CP013126.1"/>
</dbReference>
<dbReference type="Proteomes" id="UP000178666">
    <property type="component" value="Chromosome"/>
</dbReference>
<evidence type="ECO:0000256" key="1">
    <source>
        <dbReference type="SAM" id="MobiDB-lite"/>
    </source>
</evidence>
<accession>A0ABN4TZG0</accession>
<keyword evidence="2" id="KW-0472">Membrane</keyword>
<reference evidence="3 4" key="1">
    <citation type="journal article" date="2016" name="Plant Dis.">
        <title>Improved production of propionic acid using genome shuffling.</title>
        <authorList>
            <person name="Luna-Flores C.H."/>
            <person name="Palfreyman R.W."/>
            <person name="Kromer J.O."/>
            <person name="Nielsen L.K."/>
            <person name="Marcellin E."/>
        </authorList>
    </citation>
    <scope>NUCLEOTIDE SEQUENCE [LARGE SCALE GENOMIC DNA]</scope>
    <source>
        <strain evidence="3 4">F3E8</strain>
    </source>
</reference>
<keyword evidence="2" id="KW-0812">Transmembrane</keyword>
<feature type="transmembrane region" description="Helical" evidence="2">
    <location>
        <begin position="197"/>
        <end position="218"/>
    </location>
</feature>
<dbReference type="EMBL" id="CP015970">
    <property type="protein sequence ID" value="AOZ46204.1"/>
    <property type="molecule type" value="Genomic_DNA"/>
</dbReference>
<evidence type="ECO:0000313" key="4">
    <source>
        <dbReference type="Proteomes" id="UP000178666"/>
    </source>
</evidence>
<dbReference type="GeneID" id="88086071"/>